<dbReference type="AlphaFoldDB" id="U4Q264"/>
<reference evidence="1 2" key="1">
    <citation type="journal article" date="2013" name="Genome Announc.">
        <title>Complete Genome Sequence of the Sesbania Symbiont and Rice Growth-Promoting Endophyte Rhizobium sp. Strain IRBG74.</title>
        <authorList>
            <person name="Crook M.B."/>
            <person name="Mitra S."/>
            <person name="Ane J.M."/>
            <person name="Sadowsky M.J."/>
            <person name="Gyaneshwar P."/>
        </authorList>
    </citation>
    <scope>NUCLEOTIDE SEQUENCE [LARGE SCALE GENOMIC DNA]</scope>
    <source>
        <strain evidence="1 2">IRBG74</strain>
    </source>
</reference>
<sequence length="71" mass="7759">MSEELRAERATRVIFDFSIVWQRGVPVRSRPVKAGAGCATAESGAALRGRFLSGKKVFQELVLPQFFCASA</sequence>
<accession>U4Q264</accession>
<protein>
    <submittedName>
        <fullName evidence="1">Uncharacterized protein</fullName>
    </submittedName>
</protein>
<gene>
    <name evidence="1" type="ORF">BN877_II1609</name>
</gene>
<dbReference type="Proteomes" id="UP000016944">
    <property type="component" value="Chromosome II"/>
</dbReference>
<organism evidence="1 2">
    <name type="scientific">Agrobacterium pusense</name>
    <dbReference type="NCBI Taxonomy" id="648995"/>
    <lineage>
        <taxon>Bacteria</taxon>
        <taxon>Pseudomonadati</taxon>
        <taxon>Pseudomonadota</taxon>
        <taxon>Alphaproteobacteria</taxon>
        <taxon>Hyphomicrobiales</taxon>
        <taxon>Rhizobiaceae</taxon>
        <taxon>Rhizobium/Agrobacterium group</taxon>
        <taxon>Agrobacterium</taxon>
    </lineage>
</organism>
<evidence type="ECO:0000313" key="1">
    <source>
        <dbReference type="EMBL" id="CDI11395.1"/>
    </source>
</evidence>
<proteinExistence type="predicted"/>
<name>U4Q264_9HYPH</name>
<dbReference type="HOGENOM" id="CLU_2737313_0_0_5"/>
<dbReference type="KEGG" id="rir:BN877_II1609"/>
<dbReference type="EMBL" id="HG518323">
    <property type="protein sequence ID" value="CDI11395.1"/>
    <property type="molecule type" value="Genomic_DNA"/>
</dbReference>
<evidence type="ECO:0000313" key="2">
    <source>
        <dbReference type="Proteomes" id="UP000016944"/>
    </source>
</evidence>